<name>A9LGU9_9BACT</name>
<protein>
    <submittedName>
        <fullName evidence="1">Putative SAM-depedent methyltransferase</fullName>
    </submittedName>
</protein>
<keyword evidence="1" id="KW-0489">Methyltransferase</keyword>
<evidence type="ECO:0000313" key="1">
    <source>
        <dbReference type="EMBL" id="ABX10620.1"/>
    </source>
</evidence>
<dbReference type="GO" id="GO:0008168">
    <property type="term" value="F:methyltransferase activity"/>
    <property type="evidence" value="ECO:0007669"/>
    <property type="project" value="UniProtKB-KW"/>
</dbReference>
<reference evidence="1" key="1">
    <citation type="journal article" date="2007" name="ISME J.">
        <title>Fosmids of novel marine Planctomycetes from the Namibian and Oregon coast upwelling systems and their cross-comparison with planctomycete genomes.</title>
        <authorList>
            <person name="Woebken D."/>
            <person name="Teeling H."/>
            <person name="Wecker P."/>
            <person name="Dumitriu A."/>
            <person name="Kostadinov I."/>
            <person name="DeLong E.F."/>
            <person name="Amann R."/>
            <person name="Gloeckner F.O."/>
        </authorList>
    </citation>
    <scope>NUCLEOTIDE SEQUENCE</scope>
</reference>
<dbReference type="PANTHER" id="PTHR37524:SF2">
    <property type="entry name" value="RIBOSOMAL RNA METHYLTRANSFERASE FTSJ DOMAIN-CONTAINING PROTEIN"/>
    <property type="match status" value="1"/>
</dbReference>
<dbReference type="EMBL" id="EF591885">
    <property type="protein sequence ID" value="ABX10620.1"/>
    <property type="molecule type" value="Genomic_DNA"/>
</dbReference>
<dbReference type="PANTHER" id="PTHR37524">
    <property type="entry name" value="RIBOSOMAL RNA LARGE SUBUNIT METHYLTRANSFERASE M"/>
    <property type="match status" value="1"/>
</dbReference>
<dbReference type="SUPFAM" id="SSF53335">
    <property type="entry name" value="S-adenosyl-L-methionine-dependent methyltransferases"/>
    <property type="match status" value="1"/>
</dbReference>
<dbReference type="AlphaFoldDB" id="A9LGU9"/>
<dbReference type="Gene3D" id="3.40.50.150">
    <property type="entry name" value="Vaccinia Virus protein VP39"/>
    <property type="match status" value="1"/>
</dbReference>
<gene>
    <name evidence="1" type="ORF">6N14_27</name>
</gene>
<organism evidence="1">
    <name type="scientific">uncultured planctomycete 6N14</name>
    <dbReference type="NCBI Taxonomy" id="455069"/>
    <lineage>
        <taxon>Bacteria</taxon>
        <taxon>Pseudomonadati</taxon>
        <taxon>Planctomycetota</taxon>
        <taxon>Planctomycetia</taxon>
        <taxon>Planctomycetales</taxon>
        <taxon>environmental samples</taxon>
    </lineage>
</organism>
<sequence>MMKPTFAMLSCACGAEHVVKAEMAEQGWRLAFSRPGFVTAKNDQDVPLPEGVFVRTASRSLGQVRGSEANAMVAELASKLAENDPNGRKFDQLHVWPKDRQPIGRFGFEPGADEVSLVVADAVYSGLNEAWLKCDAPNRIAQPGDRVLDLVLVEPSHWFMGVHEATVWPTRWPGAVQPIQPLNEPISRAYYKAAESITWSGFDMQPGDLAVEIGSAPGGACGRLLELGLRVIGIDPAEMDPRIDQHRNFQHIRARGGDLPRRQFRGAKWLLVDSNVRPDQTLTTIENVVTHRQSDFEGLLITLKIGEYSSASLIEKWFERILGWKPSHVQVRQLARNKCEVCFAVTMA</sequence>
<keyword evidence="1" id="KW-0808">Transferase</keyword>
<accession>A9LGU9</accession>
<dbReference type="GO" id="GO:0032259">
    <property type="term" value="P:methylation"/>
    <property type="evidence" value="ECO:0007669"/>
    <property type="project" value="UniProtKB-KW"/>
</dbReference>
<proteinExistence type="predicted"/>
<dbReference type="InterPro" id="IPR029063">
    <property type="entry name" value="SAM-dependent_MTases_sf"/>
</dbReference>